<feature type="transmembrane region" description="Helical" evidence="5">
    <location>
        <begin position="797"/>
        <end position="819"/>
    </location>
</feature>
<dbReference type="EMBL" id="FUKJ01000265">
    <property type="protein sequence ID" value="SJM93510.1"/>
    <property type="molecule type" value="Genomic_DNA"/>
</dbReference>
<feature type="transmembrane region" description="Helical" evidence="5">
    <location>
        <begin position="766"/>
        <end position="785"/>
    </location>
</feature>
<keyword evidence="4" id="KW-0274">FAD</keyword>
<evidence type="ECO:0000256" key="4">
    <source>
        <dbReference type="ARBA" id="ARBA00022827"/>
    </source>
</evidence>
<keyword evidence="8" id="KW-1185">Reference proteome</keyword>
<dbReference type="InterPro" id="IPR024096">
    <property type="entry name" value="NO_sig/Golgi_transp_ligand-bd"/>
</dbReference>
<dbReference type="RefSeq" id="WP_087147412.1">
    <property type="nucleotide sequence ID" value="NZ_FUKJ01000265.1"/>
</dbReference>
<evidence type="ECO:0000313" key="7">
    <source>
        <dbReference type="EMBL" id="SJM93510.1"/>
    </source>
</evidence>
<dbReference type="Pfam" id="PF07992">
    <property type="entry name" value="Pyr_redox_2"/>
    <property type="match status" value="1"/>
</dbReference>
<dbReference type="SUPFAM" id="SSF111126">
    <property type="entry name" value="Ligand-binding domain in the NO signalling and Golgi transport"/>
    <property type="match status" value="1"/>
</dbReference>
<dbReference type="Gene3D" id="3.90.1520.10">
    <property type="entry name" value="H-NOX domain"/>
    <property type="match status" value="1"/>
</dbReference>
<comment type="similarity">
    <text evidence="2">Belongs to the FAD-dependent oxidoreductase family.</text>
</comment>
<gene>
    <name evidence="7" type="ORF">CRENPOLYSF2_3370003</name>
</gene>
<dbReference type="InterPro" id="IPR007419">
    <property type="entry name" value="BFD-like_2Fe2S-bd_dom"/>
</dbReference>
<keyword evidence="7" id="KW-0560">Oxidoreductase</keyword>
<proteinExistence type="inferred from homology"/>
<keyword evidence="3" id="KW-0285">Flavoprotein</keyword>
<feature type="transmembrane region" description="Helical" evidence="5">
    <location>
        <begin position="692"/>
        <end position="712"/>
    </location>
</feature>
<feature type="transmembrane region" description="Helical" evidence="5">
    <location>
        <begin position="840"/>
        <end position="859"/>
    </location>
</feature>
<dbReference type="GO" id="GO:0020037">
    <property type="term" value="F:heme binding"/>
    <property type="evidence" value="ECO:0007669"/>
    <property type="project" value="InterPro"/>
</dbReference>
<keyword evidence="5" id="KW-0812">Transmembrane</keyword>
<dbReference type="InterPro" id="IPR023753">
    <property type="entry name" value="FAD/NAD-binding_dom"/>
</dbReference>
<organism evidence="7 8">
    <name type="scientific">Crenothrix polyspora</name>
    <dbReference type="NCBI Taxonomy" id="360316"/>
    <lineage>
        <taxon>Bacteria</taxon>
        <taxon>Pseudomonadati</taxon>
        <taxon>Pseudomonadota</taxon>
        <taxon>Gammaproteobacteria</taxon>
        <taxon>Methylococcales</taxon>
        <taxon>Crenotrichaceae</taxon>
        <taxon>Crenothrix</taxon>
    </lineage>
</organism>
<dbReference type="Pfam" id="PF04324">
    <property type="entry name" value="Fer2_BFD"/>
    <property type="match status" value="1"/>
</dbReference>
<evidence type="ECO:0000256" key="2">
    <source>
        <dbReference type="ARBA" id="ARBA00006442"/>
    </source>
</evidence>
<dbReference type="Pfam" id="PF07700">
    <property type="entry name" value="HNOB"/>
    <property type="match status" value="1"/>
</dbReference>
<keyword evidence="5" id="KW-0472">Membrane</keyword>
<dbReference type="Gene3D" id="1.10.10.1100">
    <property type="entry name" value="BFD-like [2Fe-2S]-binding domain"/>
    <property type="match status" value="1"/>
</dbReference>
<evidence type="ECO:0000313" key="8">
    <source>
        <dbReference type="Proteomes" id="UP000195442"/>
    </source>
</evidence>
<dbReference type="AlphaFoldDB" id="A0A1R4HCB1"/>
<dbReference type="Proteomes" id="UP000195442">
    <property type="component" value="Unassembled WGS sequence"/>
</dbReference>
<dbReference type="PANTHER" id="PTHR43429">
    <property type="entry name" value="PYRIDINE NUCLEOTIDE-DISULFIDE OXIDOREDUCTASE DOMAIN-CONTAINING"/>
    <property type="match status" value="1"/>
</dbReference>
<evidence type="ECO:0000256" key="1">
    <source>
        <dbReference type="ARBA" id="ARBA00001974"/>
    </source>
</evidence>
<dbReference type="OrthoDB" id="9768666at2"/>
<dbReference type="InterPro" id="IPR050260">
    <property type="entry name" value="FAD-bd_OxRdtase"/>
</dbReference>
<dbReference type="InterPro" id="IPR011644">
    <property type="entry name" value="Heme_NO-bd"/>
</dbReference>
<dbReference type="PRINTS" id="PR00368">
    <property type="entry name" value="FADPNR"/>
</dbReference>
<accession>A0A1R4HCB1</accession>
<protein>
    <submittedName>
        <fullName evidence="7">Putative Ferredoxin--NAD(+) reductase</fullName>
        <ecNumber evidence="7">1.18.1.3</ecNumber>
    </submittedName>
</protein>
<evidence type="ECO:0000259" key="6">
    <source>
        <dbReference type="SMART" id="SM00989"/>
    </source>
</evidence>
<dbReference type="PANTHER" id="PTHR43429:SF3">
    <property type="entry name" value="NITRITE REDUCTASE [NAD(P)H]"/>
    <property type="match status" value="1"/>
</dbReference>
<evidence type="ECO:0000256" key="5">
    <source>
        <dbReference type="SAM" id="Phobius"/>
    </source>
</evidence>
<keyword evidence="5" id="KW-1133">Transmembrane helix</keyword>
<dbReference type="PRINTS" id="PR00411">
    <property type="entry name" value="PNDRDTASEI"/>
</dbReference>
<dbReference type="EC" id="1.18.1.3" evidence="7"/>
<reference evidence="8" key="1">
    <citation type="submission" date="2017-02" db="EMBL/GenBank/DDBJ databases">
        <authorList>
            <person name="Daims H."/>
        </authorList>
    </citation>
    <scope>NUCLEOTIDE SEQUENCE [LARGE SCALE GENOMIC DNA]</scope>
</reference>
<dbReference type="SUPFAM" id="SSF51905">
    <property type="entry name" value="FAD/NAD(P)-binding domain"/>
    <property type="match status" value="1"/>
</dbReference>
<comment type="cofactor">
    <cofactor evidence="1">
        <name>FAD</name>
        <dbReference type="ChEBI" id="CHEBI:57692"/>
    </cofactor>
</comment>
<name>A0A1R4HCB1_9GAMM</name>
<feature type="transmembrane region" description="Helical" evidence="5">
    <location>
        <begin position="732"/>
        <end position="754"/>
    </location>
</feature>
<feature type="transmembrane region" description="Helical" evidence="5">
    <location>
        <begin position="661"/>
        <end position="680"/>
    </location>
</feature>
<dbReference type="InterPro" id="IPR041854">
    <property type="entry name" value="BFD-like_2Fe2S-bd_dom_sf"/>
</dbReference>
<dbReference type="InterPro" id="IPR036188">
    <property type="entry name" value="FAD/NAD-bd_sf"/>
</dbReference>
<evidence type="ECO:0000256" key="3">
    <source>
        <dbReference type="ARBA" id="ARBA00022630"/>
    </source>
</evidence>
<dbReference type="SMART" id="SM00989">
    <property type="entry name" value="V4R"/>
    <property type="match status" value="1"/>
</dbReference>
<dbReference type="InterPro" id="IPR004096">
    <property type="entry name" value="V4R"/>
</dbReference>
<dbReference type="InterPro" id="IPR038158">
    <property type="entry name" value="H-NOX_domain_sf"/>
</dbReference>
<feature type="domain" description="4-vinyl reductase 4VR" evidence="6">
    <location>
        <begin position="119"/>
        <end position="178"/>
    </location>
</feature>
<dbReference type="Gene3D" id="3.50.50.60">
    <property type="entry name" value="FAD/NAD(P)-binding domain"/>
    <property type="match status" value="2"/>
</dbReference>
<dbReference type="GO" id="GO:0008860">
    <property type="term" value="F:ferredoxin-NAD+ reductase activity"/>
    <property type="evidence" value="ECO:0007669"/>
    <property type="project" value="UniProtKB-EC"/>
</dbReference>
<sequence length="860" mass="94505">MHGMVFGELKKFVDKNLGGDSWLMLLKEANLASRSYVPVKEYPDNELMSLVSTASTITGLEKAVLLKSFGEFMVPNLLLLFRRQIEGNWNAMDMLENIESTIHKVVRLRNPGAKPPQLRCERVAPEHVIIHYTSTRKLCHFGIGLATGIANQFGDPYTLEESTCMLHGDDSCQIHIKLDIPVQQATLFSSLHLVGSVSSTTSEVSDYVEISPDAPPIVIVGSGPVGIHAAREIIRQAPRQALIVYGAESWEPYNRVRLSDLLAGEVEWDDIANKLDIPAEAPATSLKINLAIASIDRKNKYVVDSAGNKQHYSRLILAVGSRARRVDETARLSLSGIYSYRDVDDAQDLMTNVVQSMHTVVTGGGVLGIEVAFALKAQNPAAEITILHRRDRLMNQQLDEEASAFLLQQVYAEGIKVLLNTDIVDFIGQHEIERIQLNNGQTIPCDTLISCTGIIPNTSLASDAGLNTDHGIVVNDFLQTNDPDIYAIGECAEHHGKTYGLIGPGLEQATLAVSNILQGSQNGYTGTTISMRVKVKHLPIFSVEKGLDQHGLKKLIFKDAKNVKFREVVLQNGVLVGATTIGAWPEAAQVQEAVNEGMEIRFWHRLYFSRTGSLWPVDEQQNPAEWPVNTIVCSCNTITRGELGVAIADGCTSIKALSKRTGAALACGSCVPLLAALTGAKSEPVAPPLKGPLFIFMSIALACLLGLALPAFTPPASIQDRNPLLPLLFDNGWRQISGYVVFGFMLLSFVLSLNKRWQLFQFASYNFWRVVHVALMAVAVGVLMLHTNMGLGQGFNFQLMVVFLLTLTSGTLLGLLVIFDKGFFGALLRKARTFWLRPHILIVWVLFAFLSTHVFSVYYF</sequence>